<accession>A0A0R3K2L2</accession>
<dbReference type="STRING" id="908809.ABG79_00611"/>
<dbReference type="RefSeq" id="WP_057976973.1">
    <property type="nucleotide sequence ID" value="NZ_LKHP01000002.1"/>
</dbReference>
<feature type="domain" description="Recombinase zinc beta ribbon" evidence="2">
    <location>
        <begin position="143"/>
        <end position="185"/>
    </location>
</feature>
<dbReference type="PANTHER" id="PTHR30461:SF23">
    <property type="entry name" value="DNA RECOMBINASE-RELATED"/>
    <property type="match status" value="1"/>
</dbReference>
<dbReference type="PATRIC" id="fig|908809.3.peg.614"/>
<dbReference type="AlphaFoldDB" id="A0A0R3K2L2"/>
<evidence type="ECO:0000313" key="3">
    <source>
        <dbReference type="EMBL" id="KRQ87806.1"/>
    </source>
</evidence>
<dbReference type="PANTHER" id="PTHR30461">
    <property type="entry name" value="DNA-INVERTASE FROM LAMBDOID PROPHAGE"/>
    <property type="match status" value="1"/>
</dbReference>
<feature type="domain" description="Recombinase" evidence="1">
    <location>
        <begin position="30"/>
        <end position="129"/>
    </location>
</feature>
<dbReference type="EMBL" id="LKHP01000002">
    <property type="protein sequence ID" value="KRQ87806.1"/>
    <property type="molecule type" value="Genomic_DNA"/>
</dbReference>
<organism evidence="3 4">
    <name type="scientific">Caloramator mitchellensis</name>
    <dbReference type="NCBI Taxonomy" id="908809"/>
    <lineage>
        <taxon>Bacteria</taxon>
        <taxon>Bacillati</taxon>
        <taxon>Bacillota</taxon>
        <taxon>Clostridia</taxon>
        <taxon>Eubacteriales</taxon>
        <taxon>Clostridiaceae</taxon>
        <taxon>Caloramator</taxon>
    </lineage>
</organism>
<name>A0A0R3K2L2_CALMK</name>
<protein>
    <submittedName>
        <fullName evidence="3">Recombinase</fullName>
    </submittedName>
</protein>
<gene>
    <name evidence="3" type="ORF">ABG79_00611</name>
</gene>
<evidence type="ECO:0000259" key="2">
    <source>
        <dbReference type="Pfam" id="PF13408"/>
    </source>
</evidence>
<comment type="caution">
    <text evidence="3">The sequence shown here is derived from an EMBL/GenBank/DDBJ whole genome shotgun (WGS) entry which is preliminary data.</text>
</comment>
<dbReference type="InterPro" id="IPR025827">
    <property type="entry name" value="Zn_ribbon_recom_dom"/>
</dbReference>
<reference evidence="3 4" key="1">
    <citation type="submission" date="2015-09" db="EMBL/GenBank/DDBJ databases">
        <title>Draft genome sequence of a Caloramator mitchellensis, a moderate thermophile from the Great Artesian Basin of Australia.</title>
        <authorList>
            <person name="Patel B.K."/>
        </authorList>
    </citation>
    <scope>NUCLEOTIDE SEQUENCE [LARGE SCALE GENOMIC DNA]</scope>
    <source>
        <strain evidence="3 4">VF08</strain>
    </source>
</reference>
<dbReference type="GO" id="GO:0000150">
    <property type="term" value="F:DNA strand exchange activity"/>
    <property type="evidence" value="ECO:0007669"/>
    <property type="project" value="InterPro"/>
</dbReference>
<proteinExistence type="predicted"/>
<dbReference type="Pfam" id="PF07508">
    <property type="entry name" value="Recombinase"/>
    <property type="match status" value="1"/>
</dbReference>
<evidence type="ECO:0000313" key="4">
    <source>
        <dbReference type="Proteomes" id="UP000052015"/>
    </source>
</evidence>
<dbReference type="GO" id="GO:0003677">
    <property type="term" value="F:DNA binding"/>
    <property type="evidence" value="ECO:0007669"/>
    <property type="project" value="InterPro"/>
</dbReference>
<keyword evidence="4" id="KW-1185">Reference proteome</keyword>
<sequence>MNVAAIYSRKSKYTGKGESIDNQISIFKDYLERMGISDYLIYEDEGFYSTEFVKMKIKTILNNPAYVKATKEVFDYIESKGITVLLLYNKRKGKGEFKDKSLWVCAVAKHEGIIEAKDWIEVQKSLEKNKEKAPRLGNSKFGLLSGIIRCAKCKSTMKVIYGVLNEKTGEKPHYYSCTMKLNSGKTR</sequence>
<evidence type="ECO:0000259" key="1">
    <source>
        <dbReference type="Pfam" id="PF07508"/>
    </source>
</evidence>
<dbReference type="Proteomes" id="UP000052015">
    <property type="component" value="Unassembled WGS sequence"/>
</dbReference>
<dbReference type="Pfam" id="PF13408">
    <property type="entry name" value="Zn_ribbon_recom"/>
    <property type="match status" value="1"/>
</dbReference>
<dbReference type="InterPro" id="IPR038109">
    <property type="entry name" value="DNA_bind_recomb_sf"/>
</dbReference>
<dbReference type="InterPro" id="IPR050639">
    <property type="entry name" value="SSR_resolvase"/>
</dbReference>
<dbReference type="Gene3D" id="3.90.1750.20">
    <property type="entry name" value="Putative Large Serine Recombinase, Chain B, Domain 2"/>
    <property type="match status" value="1"/>
</dbReference>
<dbReference type="InterPro" id="IPR011109">
    <property type="entry name" value="DNA_bind_recombinase_dom"/>
</dbReference>